<protein>
    <submittedName>
        <fullName evidence="2">Uncharacterized protein</fullName>
    </submittedName>
</protein>
<dbReference type="EMBL" id="CAXLJM020000075">
    <property type="protein sequence ID" value="CAL8128908.1"/>
    <property type="molecule type" value="Genomic_DNA"/>
</dbReference>
<evidence type="ECO:0000256" key="1">
    <source>
        <dbReference type="SAM" id="Phobius"/>
    </source>
</evidence>
<comment type="caution">
    <text evidence="2">The sequence shown here is derived from an EMBL/GenBank/DDBJ whole genome shotgun (WGS) entry which is preliminary data.</text>
</comment>
<name>A0ABP1RIR7_9HEXA</name>
<gene>
    <name evidence="2" type="ORF">ODALV1_LOCUS22669</name>
</gene>
<feature type="transmembrane region" description="Helical" evidence="1">
    <location>
        <begin position="304"/>
        <end position="323"/>
    </location>
</feature>
<feature type="transmembrane region" description="Helical" evidence="1">
    <location>
        <begin position="576"/>
        <end position="596"/>
    </location>
</feature>
<keyword evidence="1" id="KW-0472">Membrane</keyword>
<feature type="transmembrane region" description="Helical" evidence="1">
    <location>
        <begin position="329"/>
        <end position="347"/>
    </location>
</feature>
<sequence>MSKYSEMKYKQLGFDNAFQECYEFGYFCNLKRGNLNSIPISPLLTRSPLKIFFVLPESENFLEKFYQLNFSSIHKNPFLQIPYRITYKVKKVTSENSLLLSNFMGVTFMCKFCNSNRSEFFNGVSSRTGYPFKDYPVPCHSHKSISKNCREAMRKVYMNWTGDGKKIFYWLHNKGNFISPNVRTSKLLQQARSVLEVISAVENIGNIIISILSEKTPNNGKTWFPVSFPPGISLIPGINNTFGLLRTEFESYNFITCYRKQVQIGPDVYLKPFQLSVWLALFSSIFFTFVVFNFNRMSLSGSRAILFTIISLLFNTIVSNSQLQNVKRYRRLILVWLFGAMILNTAYRGQNFAKVVARNEGQKLNLFSDLAATDFKLYTLSSCYNKEIRLTCSFFGMKLAGWAVDKIGSINYHTKFEVFHRNIFNPPEYNFTFLEKYIGENRRDKMLARLMSRITPSQVYSADIKTSYWKLGKLIGKCGKQAFVALQNEIRHVLKGFNHNCSYKSSKFYSGKDSLFKDVGIWYVQENGGSYLRRRMRYLEYSGIYEFWKKWVEPENSGGGICNDERGKKLSLNSGIIVICFVYLFGCFVASGTLLMEWFTKSPKVS</sequence>
<keyword evidence="1" id="KW-1133">Transmembrane helix</keyword>
<organism evidence="2 3">
    <name type="scientific">Orchesella dallaii</name>
    <dbReference type="NCBI Taxonomy" id="48710"/>
    <lineage>
        <taxon>Eukaryota</taxon>
        <taxon>Metazoa</taxon>
        <taxon>Ecdysozoa</taxon>
        <taxon>Arthropoda</taxon>
        <taxon>Hexapoda</taxon>
        <taxon>Collembola</taxon>
        <taxon>Entomobryomorpha</taxon>
        <taxon>Entomobryoidea</taxon>
        <taxon>Orchesellidae</taxon>
        <taxon>Orchesellinae</taxon>
        <taxon>Orchesella</taxon>
    </lineage>
</organism>
<dbReference type="Proteomes" id="UP001642540">
    <property type="component" value="Unassembled WGS sequence"/>
</dbReference>
<evidence type="ECO:0000313" key="3">
    <source>
        <dbReference type="Proteomes" id="UP001642540"/>
    </source>
</evidence>
<keyword evidence="3" id="KW-1185">Reference proteome</keyword>
<evidence type="ECO:0000313" key="2">
    <source>
        <dbReference type="EMBL" id="CAL8128908.1"/>
    </source>
</evidence>
<keyword evidence="1" id="KW-0812">Transmembrane</keyword>
<accession>A0ABP1RIR7</accession>
<reference evidence="2 3" key="1">
    <citation type="submission" date="2024-08" db="EMBL/GenBank/DDBJ databases">
        <authorList>
            <person name="Cucini C."/>
            <person name="Frati F."/>
        </authorList>
    </citation>
    <scope>NUCLEOTIDE SEQUENCE [LARGE SCALE GENOMIC DNA]</scope>
</reference>
<feature type="transmembrane region" description="Helical" evidence="1">
    <location>
        <begin position="275"/>
        <end position="292"/>
    </location>
</feature>
<proteinExistence type="predicted"/>